<dbReference type="EMBL" id="CM001202">
    <property type="protein sequence ID" value="EGP85773.1"/>
    <property type="molecule type" value="Genomic_DNA"/>
</dbReference>
<dbReference type="OrthoDB" id="10523923at2759"/>
<dbReference type="GeneID" id="13397784"/>
<reference evidence="2 3" key="1">
    <citation type="journal article" date="2011" name="PLoS Genet.">
        <title>Finished genome of the fungal wheat pathogen Mycosphaerella graminicola reveals dispensome structure, chromosome plasticity, and stealth pathogenesis.</title>
        <authorList>
            <person name="Goodwin S.B."/>
            <person name="Ben M'barek S."/>
            <person name="Dhillon B."/>
            <person name="Wittenberg A.H.J."/>
            <person name="Crane C.F."/>
            <person name="Hane J.K."/>
            <person name="Foster A.J."/>
            <person name="Van der Lee T.A.J."/>
            <person name="Grimwood J."/>
            <person name="Aerts A."/>
            <person name="Antoniw J."/>
            <person name="Bailey A."/>
            <person name="Bluhm B."/>
            <person name="Bowler J."/>
            <person name="Bristow J."/>
            <person name="van der Burgt A."/>
            <person name="Canto-Canche B."/>
            <person name="Churchill A.C.L."/>
            <person name="Conde-Ferraez L."/>
            <person name="Cools H.J."/>
            <person name="Coutinho P.M."/>
            <person name="Csukai M."/>
            <person name="Dehal P."/>
            <person name="De Wit P."/>
            <person name="Donzelli B."/>
            <person name="van de Geest H.C."/>
            <person name="van Ham R.C.H.J."/>
            <person name="Hammond-Kosack K.E."/>
            <person name="Henrissat B."/>
            <person name="Kilian A."/>
            <person name="Kobayashi A.K."/>
            <person name="Koopmann E."/>
            <person name="Kourmpetis Y."/>
            <person name="Kuzniar A."/>
            <person name="Lindquist E."/>
            <person name="Lombard V."/>
            <person name="Maliepaard C."/>
            <person name="Martins N."/>
            <person name="Mehrabi R."/>
            <person name="Nap J.P.H."/>
            <person name="Ponomarenko A."/>
            <person name="Rudd J.J."/>
            <person name="Salamov A."/>
            <person name="Schmutz J."/>
            <person name="Schouten H.J."/>
            <person name="Shapiro H."/>
            <person name="Stergiopoulos I."/>
            <person name="Torriani S.F.F."/>
            <person name="Tu H."/>
            <person name="de Vries R.P."/>
            <person name="Waalwijk C."/>
            <person name="Ware S.B."/>
            <person name="Wiebenga A."/>
            <person name="Zwiers L.-H."/>
            <person name="Oliver R.P."/>
            <person name="Grigoriev I.V."/>
            <person name="Kema G.H.J."/>
        </authorList>
    </citation>
    <scope>NUCLEOTIDE SEQUENCE [LARGE SCALE GENOMIC DNA]</scope>
    <source>
        <strain evidence="3">CBS 115943 / IPO323</strain>
    </source>
</reference>
<evidence type="ECO:0000256" key="1">
    <source>
        <dbReference type="SAM" id="MobiDB-lite"/>
    </source>
</evidence>
<feature type="region of interest" description="Disordered" evidence="1">
    <location>
        <begin position="1"/>
        <end position="142"/>
    </location>
</feature>
<dbReference type="HOGENOM" id="CLU_392883_0_0_1"/>
<feature type="compositionally biased region" description="Basic and acidic residues" evidence="1">
    <location>
        <begin position="1"/>
        <end position="10"/>
    </location>
</feature>
<feature type="region of interest" description="Disordered" evidence="1">
    <location>
        <begin position="381"/>
        <end position="400"/>
    </location>
</feature>
<name>F9XGJ9_ZYMTI</name>
<organism evidence="2 3">
    <name type="scientific">Zymoseptoria tritici (strain CBS 115943 / IPO323)</name>
    <name type="common">Speckled leaf blotch fungus</name>
    <name type="synonym">Septoria tritici</name>
    <dbReference type="NCBI Taxonomy" id="336722"/>
    <lineage>
        <taxon>Eukaryota</taxon>
        <taxon>Fungi</taxon>
        <taxon>Dikarya</taxon>
        <taxon>Ascomycota</taxon>
        <taxon>Pezizomycotina</taxon>
        <taxon>Dothideomycetes</taxon>
        <taxon>Dothideomycetidae</taxon>
        <taxon>Mycosphaerellales</taxon>
        <taxon>Mycosphaerellaceae</taxon>
        <taxon>Zymoseptoria</taxon>
    </lineage>
</organism>
<feature type="compositionally biased region" description="Acidic residues" evidence="1">
    <location>
        <begin position="381"/>
        <end position="392"/>
    </location>
</feature>
<accession>F9XGJ9</accession>
<feature type="compositionally biased region" description="Low complexity" evidence="1">
    <location>
        <begin position="444"/>
        <end position="454"/>
    </location>
</feature>
<dbReference type="Pfam" id="PF12511">
    <property type="entry name" value="DUF3716"/>
    <property type="match status" value="1"/>
</dbReference>
<protein>
    <submittedName>
        <fullName evidence="2">Uncharacterized protein</fullName>
    </submittedName>
</protein>
<dbReference type="KEGG" id="ztr:MYCGRDRAFT_94624"/>
<sequence length="702" mass="78517">MARHDPRDLQRLLAHQVDQNGNAFSDSGELRDLMRARNRSAAPSPMSIARRTPKSGPSPSGMMLSSLSPSQPADGGSGPSTNLNRRSMPKSRQANEPGSVRNAHHNEEDEENDHEISATARSIRNVGRGVPPRSWTVSSVTGRRDSKGLLKYTVRWDPSTHPTSSLQTDFHNGHQRVYVEGRPWRVESLDAVEPVGGLPHTRVRWKSTVHPVWELSSACDTLADYDRHHPTPGKPLDFQRWSLYIQNVQDPEVVSDADVHGTIDDDVFVPRQGIDYTQSLLHRSKKQLKHAGLKNPSVLQQLNMPRRQKLTFSNSFTESGKTWDLSQDIKFRATFVHIAGHSQSSRCSRCVEKGGVFDKCVTSRDVFAVEWRKDILPDAVEEEEDEIDDPADAQDATQDAVSNMSALRLVDNAAAQDATVLERIQTASAASRIALPARKPVRISGSSVPQASSPSRRKRDRDAGDGEEDLSRPTKRRDSGVSAAQGAYPSPPPVEEIDTMYHLKCRVSGRRCIDPNVGFLLPENLTDYKRFIVFNDEVFGKGELTTEQVKFIISCSPCGLALKLDQGWDDVRSLAGMTCRELARSISLTSPCICSAGVSMFTELKTLGSLSSPATFPNVPHPEVRTSLCACAPVLLRFRYARRFRIDRRTQVLWLRVYHLRGLLWYSKIERWGGEWSNKWQDLEESNTSVQEWCDGMTAFRC</sequence>
<dbReference type="eggNOG" id="ENOG502T7WT">
    <property type="taxonomic scope" value="Eukaryota"/>
</dbReference>
<feature type="region of interest" description="Disordered" evidence="1">
    <location>
        <begin position="440"/>
        <end position="495"/>
    </location>
</feature>
<evidence type="ECO:0000313" key="2">
    <source>
        <dbReference type="EMBL" id="EGP85773.1"/>
    </source>
</evidence>
<gene>
    <name evidence="2" type="ORF">MYCGRDRAFT_94624</name>
</gene>
<dbReference type="Proteomes" id="UP000008062">
    <property type="component" value="Chromosome 7"/>
</dbReference>
<dbReference type="OMA" id="QQRIVEW"/>
<feature type="compositionally biased region" description="Basic and acidic residues" evidence="1">
    <location>
        <begin position="460"/>
        <end position="479"/>
    </location>
</feature>
<dbReference type="InterPro" id="IPR022190">
    <property type="entry name" value="DUF3716"/>
</dbReference>
<feature type="compositionally biased region" description="Polar residues" evidence="1">
    <location>
        <begin position="79"/>
        <end position="96"/>
    </location>
</feature>
<dbReference type="RefSeq" id="XP_003850797.1">
    <property type="nucleotide sequence ID" value="XM_003850749.1"/>
</dbReference>
<feature type="compositionally biased region" description="Low complexity" evidence="1">
    <location>
        <begin position="55"/>
        <end position="70"/>
    </location>
</feature>
<proteinExistence type="predicted"/>
<dbReference type="AlphaFoldDB" id="F9XGJ9"/>
<keyword evidence="3" id="KW-1185">Reference proteome</keyword>
<dbReference type="InParanoid" id="F9XGJ9"/>
<evidence type="ECO:0000313" key="3">
    <source>
        <dbReference type="Proteomes" id="UP000008062"/>
    </source>
</evidence>